<reference key="1">
    <citation type="submission" date="2010-11" db="EMBL/GenBank/DDBJ databases">
        <title>Complete sequence of Caldicellulosiruptor kronotskyensis 2002.</title>
        <authorList>
            <consortium name="US DOE Joint Genome Institute"/>
            <person name="Lucas S."/>
            <person name="Copeland A."/>
            <person name="Lapidus A."/>
            <person name="Cheng J.-F."/>
            <person name="Bruce D."/>
            <person name="Goodwin L."/>
            <person name="Pitluck S."/>
            <person name="Davenport K."/>
            <person name="Detter J.C."/>
            <person name="Han C."/>
            <person name="Tapia R."/>
            <person name="Land M."/>
            <person name="Hauser L."/>
            <person name="Jeffries C."/>
            <person name="Kyrpides N."/>
            <person name="Ivanova N."/>
            <person name="Mikhailova N."/>
            <person name="Blumer-Schuette S.E."/>
            <person name="Kelly R.M."/>
            <person name="Woyke T."/>
        </authorList>
    </citation>
    <scope>NUCLEOTIDE SEQUENCE</scope>
    <source>
        <strain>2002</strain>
    </source>
</reference>
<dbReference type="RefSeq" id="WP_013429988.1">
    <property type="nucleotide sequence ID" value="NC_014720.1"/>
</dbReference>
<dbReference type="SUPFAM" id="SSF143011">
    <property type="entry name" value="RelE-like"/>
    <property type="match status" value="1"/>
</dbReference>
<keyword evidence="1" id="KW-1277">Toxin-antitoxin system</keyword>
<dbReference type="InterPro" id="IPR035093">
    <property type="entry name" value="RelE/ParE_toxin_dom_sf"/>
</dbReference>
<proteinExistence type="predicted"/>
<organism evidence="2 3">
    <name type="scientific">Caldicellulosiruptor kronotskyensis (strain DSM 18902 / VKM B-2412 / 2002)</name>
    <dbReference type="NCBI Taxonomy" id="632348"/>
    <lineage>
        <taxon>Bacteria</taxon>
        <taxon>Bacillati</taxon>
        <taxon>Bacillota</taxon>
        <taxon>Bacillota incertae sedis</taxon>
        <taxon>Caldicellulosiruptorales</taxon>
        <taxon>Caldicellulosiruptoraceae</taxon>
        <taxon>Caldicellulosiruptor</taxon>
    </lineage>
</organism>
<evidence type="ECO:0000313" key="2">
    <source>
        <dbReference type="EMBL" id="ADQ45869.1"/>
    </source>
</evidence>
<evidence type="ECO:0000313" key="3">
    <source>
        <dbReference type="Proteomes" id="UP000006835"/>
    </source>
</evidence>
<name>E4SB87_CALK2</name>
<dbReference type="Pfam" id="PF05016">
    <property type="entry name" value="ParE_toxin"/>
    <property type="match status" value="1"/>
</dbReference>
<reference evidence="2 3" key="2">
    <citation type="journal article" date="2011" name="J. Bacteriol.">
        <title>Complete genome sequences for the anaerobic, extremely thermophilic plant biomass-degrading bacteria Caldicellulosiruptor hydrothermalis, Caldicellulosiruptor kristjanssonii, Caldicellulosiruptor kronotskyensis, Caldicellulosiruptor owensenis, and Caldicellulosiruptor lactoaceticus.</title>
        <authorList>
            <person name="Blumer-Schuette S.E."/>
            <person name="Ozdemir I."/>
            <person name="Mistry D."/>
            <person name="Lucas S."/>
            <person name="Lapidus A."/>
            <person name="Cheng J.F."/>
            <person name="Goodwin L.A."/>
            <person name="Pitluck S."/>
            <person name="Land M.L."/>
            <person name="Hauser L.J."/>
            <person name="Woyke T."/>
            <person name="Mikhailova N."/>
            <person name="Pati A."/>
            <person name="Kyrpides N.C."/>
            <person name="Ivanova N."/>
            <person name="Detter J.C."/>
            <person name="Walston-Davenport K."/>
            <person name="Han S."/>
            <person name="Adams M.W."/>
            <person name="Kelly R.M."/>
        </authorList>
    </citation>
    <scope>NUCLEOTIDE SEQUENCE [LARGE SCALE GENOMIC DNA]</scope>
    <source>
        <strain evidence="3">DSM 18902 / VKM B-2412 / 2002</strain>
    </source>
</reference>
<evidence type="ECO:0000256" key="1">
    <source>
        <dbReference type="ARBA" id="ARBA00022649"/>
    </source>
</evidence>
<dbReference type="Gene3D" id="3.30.2310.20">
    <property type="entry name" value="RelE-like"/>
    <property type="match status" value="1"/>
</dbReference>
<dbReference type="KEGG" id="ckn:Calkro_0998"/>
<dbReference type="EMBL" id="CP002330">
    <property type="protein sequence ID" value="ADQ45869.1"/>
    <property type="molecule type" value="Genomic_DNA"/>
</dbReference>
<dbReference type="InterPro" id="IPR007712">
    <property type="entry name" value="RelE/ParE_toxin"/>
</dbReference>
<dbReference type="HOGENOM" id="CLU_155761_6_0_9"/>
<gene>
    <name evidence="2" type="ordered locus">Calkro_0998</name>
</gene>
<dbReference type="Proteomes" id="UP000006835">
    <property type="component" value="Chromosome"/>
</dbReference>
<accession>E4SB87</accession>
<dbReference type="OrthoDB" id="9805098at2"/>
<dbReference type="PATRIC" id="fig|632348.3.peg.1059"/>
<sequence length="81" mass="9506">MKIIFSKQALKFLSLQDAKTAKRIIDAIENNLSEKPFKGDIKVLKAREELRLRVRNMRVIFMVKDNEVHILTIGYRGDVYK</sequence>
<dbReference type="AlphaFoldDB" id="E4SB87"/>
<keyword evidence="3" id="KW-1185">Reference proteome</keyword>
<protein>
    <submittedName>
        <fullName evidence="2">Plasmid stabilization system</fullName>
    </submittedName>
</protein>